<dbReference type="EMBL" id="BEZZ01100554">
    <property type="protein sequence ID" value="GCC43484.1"/>
    <property type="molecule type" value="Genomic_DNA"/>
</dbReference>
<sequence length="139" mass="14921">GGGQIKHENTVHDLVAAVCLPLLAAVVKIKAHQRATTAEQIGNHWAGQGAKAATDTPLPPVRAAPVKVRDFNVLDVQNGAQPEEREDWRARGAIPDPDGVWRRDGQVVALAAISTTLIRLDHEPDHAGREGTLARLQTD</sequence>
<gene>
    <name evidence="2" type="ORF">chiPu_0027309</name>
</gene>
<keyword evidence="3" id="KW-1185">Reference proteome</keyword>
<dbReference type="STRING" id="137246.A0A401TLH9"/>
<organism evidence="2 3">
    <name type="scientific">Chiloscyllium punctatum</name>
    <name type="common">Brownbanded bambooshark</name>
    <name type="synonym">Hemiscyllium punctatum</name>
    <dbReference type="NCBI Taxonomy" id="137246"/>
    <lineage>
        <taxon>Eukaryota</taxon>
        <taxon>Metazoa</taxon>
        <taxon>Chordata</taxon>
        <taxon>Craniata</taxon>
        <taxon>Vertebrata</taxon>
        <taxon>Chondrichthyes</taxon>
        <taxon>Elasmobranchii</taxon>
        <taxon>Galeomorphii</taxon>
        <taxon>Galeoidea</taxon>
        <taxon>Orectolobiformes</taxon>
        <taxon>Hemiscylliidae</taxon>
        <taxon>Chiloscyllium</taxon>
    </lineage>
</organism>
<dbReference type="AlphaFoldDB" id="A0A401TLH9"/>
<evidence type="ECO:0000313" key="3">
    <source>
        <dbReference type="Proteomes" id="UP000287033"/>
    </source>
</evidence>
<evidence type="ECO:0000256" key="1">
    <source>
        <dbReference type="SAM" id="MobiDB-lite"/>
    </source>
</evidence>
<name>A0A401TLH9_CHIPU</name>
<protein>
    <submittedName>
        <fullName evidence="2">Uncharacterized protein</fullName>
    </submittedName>
</protein>
<reference evidence="2 3" key="1">
    <citation type="journal article" date="2018" name="Nat. Ecol. Evol.">
        <title>Shark genomes provide insights into elasmobranch evolution and the origin of vertebrates.</title>
        <authorList>
            <person name="Hara Y"/>
            <person name="Yamaguchi K"/>
            <person name="Onimaru K"/>
            <person name="Kadota M"/>
            <person name="Koyanagi M"/>
            <person name="Keeley SD"/>
            <person name="Tatsumi K"/>
            <person name="Tanaka K"/>
            <person name="Motone F"/>
            <person name="Kageyama Y"/>
            <person name="Nozu R"/>
            <person name="Adachi N"/>
            <person name="Nishimura O"/>
            <person name="Nakagawa R"/>
            <person name="Tanegashima C"/>
            <person name="Kiyatake I"/>
            <person name="Matsumoto R"/>
            <person name="Murakumo K"/>
            <person name="Nishida K"/>
            <person name="Terakita A"/>
            <person name="Kuratani S"/>
            <person name="Sato K"/>
            <person name="Hyodo S Kuraku.S."/>
        </authorList>
    </citation>
    <scope>NUCLEOTIDE SEQUENCE [LARGE SCALE GENOMIC DNA]</scope>
</reference>
<evidence type="ECO:0000313" key="2">
    <source>
        <dbReference type="EMBL" id="GCC43484.1"/>
    </source>
</evidence>
<feature type="region of interest" description="Disordered" evidence="1">
    <location>
        <begin position="76"/>
        <end position="97"/>
    </location>
</feature>
<feature type="non-terminal residue" evidence="2">
    <location>
        <position position="1"/>
    </location>
</feature>
<proteinExistence type="predicted"/>
<accession>A0A401TLH9</accession>
<comment type="caution">
    <text evidence="2">The sequence shown here is derived from an EMBL/GenBank/DDBJ whole genome shotgun (WGS) entry which is preliminary data.</text>
</comment>
<dbReference type="Proteomes" id="UP000287033">
    <property type="component" value="Unassembled WGS sequence"/>
</dbReference>